<sequence length="238" mass="24789">MITSRRHRGLWAAAGLGLALTGCLRPAPLEPSGPSAFPPCSDINGRLIADVDNDGHPDRISGAEGTGTDLAIAFGEESGFAEPRTTGVLLGSSREEGEEVMAAVADFDGDGWLDLAIAATAPVGGDDPVPSRVAELRLGPFSDRGTGQRTDELDLGTTFGLRVVDFDDDEHPDLASYRYEGDGVYGTAALLGGGEDGLSDQVARFSDVDAPGYNLPRAGPEEHLPPSASDRFHPVCDA</sequence>
<name>A0ABU7KMH1_9ACTN</name>
<dbReference type="EMBL" id="JAUUCC010000015">
    <property type="protein sequence ID" value="MEE2050488.1"/>
    <property type="molecule type" value="Genomic_DNA"/>
</dbReference>
<dbReference type="InterPro" id="IPR013517">
    <property type="entry name" value="FG-GAP"/>
</dbReference>
<comment type="caution">
    <text evidence="3">The sequence shown here is derived from an EMBL/GenBank/DDBJ whole genome shotgun (WGS) entry which is preliminary data.</text>
</comment>
<feature type="compositionally biased region" description="Basic and acidic residues" evidence="2">
    <location>
        <begin position="219"/>
        <end position="238"/>
    </location>
</feature>
<dbReference type="InterPro" id="IPR028994">
    <property type="entry name" value="Integrin_alpha_N"/>
</dbReference>
<dbReference type="SUPFAM" id="SSF69318">
    <property type="entry name" value="Integrin alpha N-terminal domain"/>
    <property type="match status" value="1"/>
</dbReference>
<evidence type="ECO:0000256" key="2">
    <source>
        <dbReference type="SAM" id="MobiDB-lite"/>
    </source>
</evidence>
<dbReference type="Proteomes" id="UP001348641">
    <property type="component" value="Unassembled WGS sequence"/>
</dbReference>
<evidence type="ECO:0000313" key="4">
    <source>
        <dbReference type="Proteomes" id="UP001348641"/>
    </source>
</evidence>
<feature type="region of interest" description="Disordered" evidence="2">
    <location>
        <begin position="209"/>
        <end position="238"/>
    </location>
</feature>
<dbReference type="PROSITE" id="PS51257">
    <property type="entry name" value="PROKAR_LIPOPROTEIN"/>
    <property type="match status" value="1"/>
</dbReference>
<proteinExistence type="predicted"/>
<keyword evidence="1" id="KW-0732">Signal</keyword>
<organism evidence="3 4">
    <name type="scientific">Nocardiopsis tropica</name>
    <dbReference type="NCBI Taxonomy" id="109330"/>
    <lineage>
        <taxon>Bacteria</taxon>
        <taxon>Bacillati</taxon>
        <taxon>Actinomycetota</taxon>
        <taxon>Actinomycetes</taxon>
        <taxon>Streptosporangiales</taxon>
        <taxon>Nocardiopsidaceae</taxon>
        <taxon>Nocardiopsis</taxon>
    </lineage>
</organism>
<accession>A0ABU7KMH1</accession>
<evidence type="ECO:0000313" key="3">
    <source>
        <dbReference type="EMBL" id="MEE2050488.1"/>
    </source>
</evidence>
<reference evidence="3 4" key="1">
    <citation type="submission" date="2023-07" db="EMBL/GenBank/DDBJ databases">
        <authorList>
            <person name="Girao M."/>
            <person name="Carvalho M.F."/>
        </authorList>
    </citation>
    <scope>NUCLEOTIDE SEQUENCE [LARGE SCALE GENOMIC DNA]</scope>
    <source>
        <strain evidence="3 4">66/93</strain>
    </source>
</reference>
<protein>
    <submittedName>
        <fullName evidence="3">VCBS repeat-containing protein</fullName>
    </submittedName>
</protein>
<evidence type="ECO:0000256" key="1">
    <source>
        <dbReference type="ARBA" id="ARBA00022729"/>
    </source>
</evidence>
<dbReference type="Pfam" id="PF13517">
    <property type="entry name" value="FG-GAP_3"/>
    <property type="match status" value="1"/>
</dbReference>
<dbReference type="Gene3D" id="2.130.10.130">
    <property type="entry name" value="Integrin alpha, N-terminal"/>
    <property type="match status" value="1"/>
</dbReference>
<dbReference type="RefSeq" id="WP_330157706.1">
    <property type="nucleotide sequence ID" value="NZ_BAAAJA010000046.1"/>
</dbReference>
<gene>
    <name evidence="3" type="ORF">Q8A49_08255</name>
</gene>